<protein>
    <recommendedName>
        <fullName evidence="1">Thioredoxin domain-containing protein</fullName>
    </recommendedName>
</protein>
<dbReference type="InterPro" id="IPR047262">
    <property type="entry name" value="PRX-like1"/>
</dbReference>
<dbReference type="EMBL" id="BBZA01000003">
    <property type="protein sequence ID" value="GAP61605.1"/>
    <property type="molecule type" value="Genomic_DNA"/>
</dbReference>
<dbReference type="Proteomes" id="UP000037784">
    <property type="component" value="Unassembled WGS sequence"/>
</dbReference>
<gene>
    <name evidence="2" type="ORF">ARMA_0028</name>
    <name evidence="3" type="ORF">SE16_07730</name>
</gene>
<dbReference type="OrthoDB" id="9799230at2"/>
<dbReference type="InterPro" id="IPR036249">
    <property type="entry name" value="Thioredoxin-like_sf"/>
</dbReference>
<evidence type="ECO:0000313" key="3">
    <source>
        <dbReference type="EMBL" id="KPL88620.1"/>
    </source>
</evidence>
<evidence type="ECO:0000313" key="4">
    <source>
        <dbReference type="Proteomes" id="UP000037784"/>
    </source>
</evidence>
<evidence type="ECO:0000313" key="5">
    <source>
        <dbReference type="Proteomes" id="UP000050502"/>
    </source>
</evidence>
<organism evidence="2 4">
    <name type="scientific">Ardenticatena maritima</name>
    <dbReference type="NCBI Taxonomy" id="872965"/>
    <lineage>
        <taxon>Bacteria</taxon>
        <taxon>Bacillati</taxon>
        <taxon>Chloroflexota</taxon>
        <taxon>Ardenticatenia</taxon>
        <taxon>Ardenticatenales</taxon>
        <taxon>Ardenticatenaceae</taxon>
        <taxon>Ardenticatena</taxon>
    </lineage>
</organism>
<proteinExistence type="predicted"/>
<dbReference type="GO" id="GO:0016209">
    <property type="term" value="F:antioxidant activity"/>
    <property type="evidence" value="ECO:0007669"/>
    <property type="project" value="InterPro"/>
</dbReference>
<dbReference type="Proteomes" id="UP000050502">
    <property type="component" value="Unassembled WGS sequence"/>
</dbReference>
<dbReference type="EMBL" id="LGKN01000004">
    <property type="protein sequence ID" value="KPL88620.1"/>
    <property type="molecule type" value="Genomic_DNA"/>
</dbReference>
<dbReference type="InterPro" id="IPR013766">
    <property type="entry name" value="Thioredoxin_domain"/>
</dbReference>
<dbReference type="AlphaFoldDB" id="A0A0M8K4U3"/>
<dbReference type="Pfam" id="PF00578">
    <property type="entry name" value="AhpC-TSA"/>
    <property type="match status" value="1"/>
</dbReference>
<feature type="domain" description="Thioredoxin" evidence="1">
    <location>
        <begin position="3"/>
        <end position="151"/>
    </location>
</feature>
<comment type="caution">
    <text evidence="2">The sequence shown here is derived from an EMBL/GenBank/DDBJ whole genome shotgun (WGS) entry which is preliminary data.</text>
</comment>
<dbReference type="STRING" id="872965.SE16_07730"/>
<dbReference type="InterPro" id="IPR000866">
    <property type="entry name" value="AhpC/TSA"/>
</dbReference>
<dbReference type="PROSITE" id="PS51352">
    <property type="entry name" value="THIOREDOXIN_2"/>
    <property type="match status" value="1"/>
</dbReference>
<dbReference type="PANTHER" id="PTHR43640">
    <property type="entry name" value="OS07G0260300 PROTEIN"/>
    <property type="match status" value="1"/>
</dbReference>
<evidence type="ECO:0000313" key="2">
    <source>
        <dbReference type="EMBL" id="GAP61605.1"/>
    </source>
</evidence>
<dbReference type="Gene3D" id="3.40.30.10">
    <property type="entry name" value="Glutaredoxin"/>
    <property type="match status" value="1"/>
</dbReference>
<name>A0A0M8K4U3_9CHLR</name>
<dbReference type="SUPFAM" id="SSF52833">
    <property type="entry name" value="Thioredoxin-like"/>
    <property type="match status" value="1"/>
</dbReference>
<dbReference type="GO" id="GO:0016491">
    <property type="term" value="F:oxidoreductase activity"/>
    <property type="evidence" value="ECO:0007669"/>
    <property type="project" value="InterPro"/>
</dbReference>
<dbReference type="RefSeq" id="WP_054491564.1">
    <property type="nucleotide sequence ID" value="NZ_BBZA01000003.1"/>
</dbReference>
<dbReference type="PANTHER" id="PTHR43640:SF1">
    <property type="entry name" value="THIOREDOXIN-DEPENDENT PEROXIREDOXIN"/>
    <property type="match status" value="1"/>
</dbReference>
<dbReference type="InParanoid" id="A0A0M8K4U3"/>
<accession>A0A0M8K4U3</accession>
<reference evidence="3 5" key="2">
    <citation type="submission" date="2015-07" db="EMBL/GenBank/DDBJ databases">
        <title>Whole genome sequence of Ardenticatena maritima DSM 23922.</title>
        <authorList>
            <person name="Hemp J."/>
            <person name="Ward L.M."/>
            <person name="Pace L.A."/>
            <person name="Fischer W.W."/>
        </authorList>
    </citation>
    <scope>NUCLEOTIDE SEQUENCE [LARGE SCALE GENOMIC DNA]</scope>
    <source>
        <strain evidence="3 5">110S</strain>
    </source>
</reference>
<reference evidence="2 4" key="1">
    <citation type="journal article" date="2015" name="Genome Announc.">
        <title>Draft Genome Sequence of a Heterotrophic Facultative Anaerobic Thermophilic Bacterium, Ardenticatena maritima Strain 110ST.</title>
        <authorList>
            <person name="Kawaichi S."/>
            <person name="Yoshida T."/>
            <person name="Sako Y."/>
            <person name="Nakamura R."/>
        </authorList>
    </citation>
    <scope>NUCLEOTIDE SEQUENCE [LARGE SCALE GENOMIC DNA]</scope>
    <source>
        <strain evidence="2 4">110S</strain>
    </source>
</reference>
<reference evidence="4" key="3">
    <citation type="submission" date="2015-08" db="EMBL/GenBank/DDBJ databases">
        <title>Draft Genome Sequence of a Heterotrophic Facultative Anaerobic Bacterium Ardenticatena maritima Strain 110S.</title>
        <authorList>
            <person name="Kawaichi S."/>
            <person name="Yoshida T."/>
            <person name="Sako Y."/>
            <person name="Nakamura R."/>
        </authorList>
    </citation>
    <scope>NUCLEOTIDE SEQUENCE [LARGE SCALE GENOMIC DNA]</scope>
    <source>
        <strain evidence="4">110S</strain>
    </source>
</reference>
<evidence type="ECO:0000259" key="1">
    <source>
        <dbReference type="PROSITE" id="PS51352"/>
    </source>
</evidence>
<keyword evidence="4" id="KW-1185">Reference proteome</keyword>
<sequence>MAVGINQTAPDFELQDLQGKTYRLSDYKGKIVVLVFWAATCDISRRYVPYLNGFAETYWARGVVTLGIDSHAFDTEERLNMVLRKRPLTFPLLLDRDGKVADTFGVTLTPTVVVLDGEGVVRYWGAIDDRSEEKPAPDKIYLEEAVDALLLGDEVPDPQNEPWGCEIERTA</sequence>